<dbReference type="Gene3D" id="2.60.120.200">
    <property type="match status" value="1"/>
</dbReference>
<evidence type="ECO:0000256" key="1">
    <source>
        <dbReference type="ARBA" id="ARBA00006865"/>
    </source>
</evidence>
<evidence type="ECO:0000259" key="4">
    <source>
        <dbReference type="PROSITE" id="PS51762"/>
    </source>
</evidence>
<dbReference type="AlphaFoldDB" id="A0A916YXT9"/>
<dbReference type="InterPro" id="IPR050546">
    <property type="entry name" value="Glycosyl_Hydrlase_16"/>
</dbReference>
<evidence type="ECO:0000256" key="3">
    <source>
        <dbReference type="SAM" id="SignalP"/>
    </source>
</evidence>
<dbReference type="Proteomes" id="UP000612349">
    <property type="component" value="Unassembled WGS sequence"/>
</dbReference>
<reference evidence="5" key="1">
    <citation type="journal article" date="2014" name="Int. J. Syst. Evol. Microbiol.">
        <title>Complete genome sequence of Corynebacterium casei LMG S-19264T (=DSM 44701T), isolated from a smear-ripened cheese.</title>
        <authorList>
            <consortium name="US DOE Joint Genome Institute (JGI-PGF)"/>
            <person name="Walter F."/>
            <person name="Albersmeier A."/>
            <person name="Kalinowski J."/>
            <person name="Ruckert C."/>
        </authorList>
    </citation>
    <scope>NUCLEOTIDE SEQUENCE</scope>
    <source>
        <strain evidence="5">CGMCC 1.15360</strain>
    </source>
</reference>
<sequence>MKLLTLLAATALVAPVTAHAQDNDDSKWQLVWSDEFDGDAIDPMKWELEENCWGGGNNERQCYTDSPRNAHVEDGHLVITARKESMTGPALPLDQRGGGDVPDATKPFTSARLTTRDRAAWRYGRIEVRAELPQGQGTWPAIWMLPESGAYGRWAASGEIDILEAVNLGTKCADCPTGKEDTVLGTLHFGGFPPENAHKGEEIHYPEVLLGFHTFAIEWSEGRIEWFVDGKSYQVQTAGDWYTPASDDPLSPFDRRFHLILNLAIGGGLAESRGLKGVDETGFPKQMKVDWVRVWQCGADQATGKACER</sequence>
<evidence type="ECO:0000256" key="2">
    <source>
        <dbReference type="SAM" id="MobiDB-lite"/>
    </source>
</evidence>
<dbReference type="PANTHER" id="PTHR10963">
    <property type="entry name" value="GLYCOSYL HYDROLASE-RELATED"/>
    <property type="match status" value="1"/>
</dbReference>
<keyword evidence="6" id="KW-1185">Reference proteome</keyword>
<feature type="chain" id="PRO_5036950556" evidence="3">
    <location>
        <begin position="21"/>
        <end position="309"/>
    </location>
</feature>
<feature type="signal peptide" evidence="3">
    <location>
        <begin position="1"/>
        <end position="20"/>
    </location>
</feature>
<dbReference type="RefSeq" id="WP_066775627.1">
    <property type="nucleotide sequence ID" value="NZ_BMIP01000002.1"/>
</dbReference>
<comment type="similarity">
    <text evidence="1">Belongs to the glycosyl hydrolase 16 family.</text>
</comment>
<gene>
    <name evidence="5" type="ORF">GCM10010990_14500</name>
</gene>
<evidence type="ECO:0000313" key="6">
    <source>
        <dbReference type="Proteomes" id="UP000612349"/>
    </source>
</evidence>
<protein>
    <submittedName>
        <fullName evidence="5">Beta-glucanase</fullName>
    </submittedName>
</protein>
<name>A0A916YXT9_9SPHN</name>
<dbReference type="EMBL" id="BMIP01000002">
    <property type="protein sequence ID" value="GGD66097.1"/>
    <property type="molecule type" value="Genomic_DNA"/>
</dbReference>
<organism evidence="5 6">
    <name type="scientific">Croceicoccus mobilis</name>
    <dbReference type="NCBI Taxonomy" id="1703339"/>
    <lineage>
        <taxon>Bacteria</taxon>
        <taxon>Pseudomonadati</taxon>
        <taxon>Pseudomonadota</taxon>
        <taxon>Alphaproteobacteria</taxon>
        <taxon>Sphingomonadales</taxon>
        <taxon>Erythrobacteraceae</taxon>
        <taxon>Croceicoccus</taxon>
    </lineage>
</organism>
<proteinExistence type="inferred from homology"/>
<reference evidence="5" key="2">
    <citation type="submission" date="2020-09" db="EMBL/GenBank/DDBJ databases">
        <authorList>
            <person name="Sun Q."/>
            <person name="Zhou Y."/>
        </authorList>
    </citation>
    <scope>NUCLEOTIDE SEQUENCE</scope>
    <source>
        <strain evidence="5">CGMCC 1.15360</strain>
    </source>
</reference>
<dbReference type="GO" id="GO:0004553">
    <property type="term" value="F:hydrolase activity, hydrolyzing O-glycosyl compounds"/>
    <property type="evidence" value="ECO:0007669"/>
    <property type="project" value="InterPro"/>
</dbReference>
<dbReference type="PANTHER" id="PTHR10963:SF55">
    <property type="entry name" value="GLYCOSIDE HYDROLASE FAMILY 16 PROTEIN"/>
    <property type="match status" value="1"/>
</dbReference>
<feature type="region of interest" description="Disordered" evidence="2">
    <location>
        <begin position="88"/>
        <end position="107"/>
    </location>
</feature>
<dbReference type="Pfam" id="PF00722">
    <property type="entry name" value="Glyco_hydro_16"/>
    <property type="match status" value="1"/>
</dbReference>
<dbReference type="CDD" id="cd08023">
    <property type="entry name" value="GH16_laminarinase_like"/>
    <property type="match status" value="1"/>
</dbReference>
<feature type="domain" description="GH16" evidence="4">
    <location>
        <begin position="24"/>
        <end position="300"/>
    </location>
</feature>
<dbReference type="PROSITE" id="PS51762">
    <property type="entry name" value="GH16_2"/>
    <property type="match status" value="1"/>
</dbReference>
<comment type="caution">
    <text evidence="5">The sequence shown here is derived from an EMBL/GenBank/DDBJ whole genome shotgun (WGS) entry which is preliminary data.</text>
</comment>
<dbReference type="SUPFAM" id="SSF49899">
    <property type="entry name" value="Concanavalin A-like lectins/glucanases"/>
    <property type="match status" value="1"/>
</dbReference>
<dbReference type="GO" id="GO:0005975">
    <property type="term" value="P:carbohydrate metabolic process"/>
    <property type="evidence" value="ECO:0007669"/>
    <property type="project" value="InterPro"/>
</dbReference>
<accession>A0A916YXT9</accession>
<evidence type="ECO:0000313" key="5">
    <source>
        <dbReference type="EMBL" id="GGD66097.1"/>
    </source>
</evidence>
<dbReference type="InterPro" id="IPR000757">
    <property type="entry name" value="Beta-glucanase-like"/>
</dbReference>
<dbReference type="InterPro" id="IPR013320">
    <property type="entry name" value="ConA-like_dom_sf"/>
</dbReference>
<dbReference type="OrthoDB" id="9809583at2"/>
<keyword evidence="3" id="KW-0732">Signal</keyword>